<accession>A0A0K0F942</accession>
<evidence type="ECO:0000313" key="3">
    <source>
        <dbReference type="WBParaSite" id="SVE_0534300.1"/>
    </source>
</evidence>
<proteinExistence type="predicted"/>
<dbReference type="AlphaFoldDB" id="A0A0K0F942"/>
<name>A0A0K0F942_STRVS</name>
<dbReference type="WBParaSite" id="SVE_0534300.1">
    <property type="protein sequence ID" value="SVE_0534300.1"/>
    <property type="gene ID" value="SVE_0534300"/>
</dbReference>
<reference evidence="2" key="1">
    <citation type="submission" date="2014-07" db="EMBL/GenBank/DDBJ databases">
        <authorList>
            <person name="Martin A.A"/>
            <person name="De Silva N."/>
        </authorList>
    </citation>
    <scope>NUCLEOTIDE SEQUENCE</scope>
</reference>
<feature type="region of interest" description="Disordered" evidence="1">
    <location>
        <begin position="1"/>
        <end position="30"/>
    </location>
</feature>
<keyword evidence="2" id="KW-1185">Reference proteome</keyword>
<evidence type="ECO:0000313" key="2">
    <source>
        <dbReference type="Proteomes" id="UP000035680"/>
    </source>
</evidence>
<sequence length="777" mass="88903">MINENSIHQLPGGGGYRHVKNEVTSSTPVKKTKFDRELSKENDENVNRSGNSVNNIVLLTKNTTAIKVASKRQKTSRRRRFSFNVSTIRARRDTMTMEELQDCLDKKLEERLLRSVPVELINKTHAKCLICESIISLNRKFEIVHVVRHFLSWHKTNHICTRAWPGLEGKLCTKSNAYLKFLHECPKGKGFFTGNEIFFIPKNSDEDVVKRVTARDKYSKPLYATKKSFFNVGCKLCGITMDHRDVSAHFLTCHSEDISTPRCNLCTQEVLINAEFKFLYGKDYQISIVDEESITSITLDKSFKGIDDLYNVLSASDSDEQVYVDNDSSDRTIDTEENQDNGTLKIERAKNFRDLRKGARPKRVFVHPRYRQAIPENSHFVEELAVNQWRCKLCDRTIIGAVISSAATKHFKKYHYEGSTYFDEETNREKYNPKSIFYQFSMELCDARLIRCSKGNVRMVDANTIYCKQCNGNFMNLHKAFNICRGVRHLKLKHPELMPEHNEPGCRERNNSRDWCGVDGSRGILLGEDPPFVSEDGEKGLAGFQTNIFNSIDFLSDSDNAVPSTTYICNNESENTILNSTFLYEGATNNFVSDDFVDYLSTSSLVGGDVLLTHEIKEEYLSDTQINNHDLSGLPYKPNNSLSPVEFDCGIMPGDTSLDYTMQRNEIYYNSTSNNFLVYPSTSLYNPSGLNSMEYSDSYSFSSLLSQEMEKIEVDDGSTDFFTKVNYNNYPISMGAIDSILKMKDIDGTECYILMTESDEFNHDIAFKIFYKNYSKI</sequence>
<dbReference type="STRING" id="75913.A0A0K0F942"/>
<evidence type="ECO:0000256" key="1">
    <source>
        <dbReference type="SAM" id="MobiDB-lite"/>
    </source>
</evidence>
<organism evidence="2 3">
    <name type="scientific">Strongyloides venezuelensis</name>
    <name type="common">Threadworm</name>
    <dbReference type="NCBI Taxonomy" id="75913"/>
    <lineage>
        <taxon>Eukaryota</taxon>
        <taxon>Metazoa</taxon>
        <taxon>Ecdysozoa</taxon>
        <taxon>Nematoda</taxon>
        <taxon>Chromadorea</taxon>
        <taxon>Rhabditida</taxon>
        <taxon>Tylenchina</taxon>
        <taxon>Panagrolaimomorpha</taxon>
        <taxon>Strongyloidoidea</taxon>
        <taxon>Strongyloididae</taxon>
        <taxon>Strongyloides</taxon>
    </lineage>
</organism>
<dbReference type="Proteomes" id="UP000035680">
    <property type="component" value="Unassembled WGS sequence"/>
</dbReference>
<protein>
    <submittedName>
        <fullName evidence="3">C2H2-type domain-containing protein</fullName>
    </submittedName>
</protein>
<reference evidence="3" key="2">
    <citation type="submission" date="2015-08" db="UniProtKB">
        <authorList>
            <consortium name="WormBaseParasite"/>
        </authorList>
    </citation>
    <scope>IDENTIFICATION</scope>
</reference>